<reference evidence="3 4" key="1">
    <citation type="journal article" date="2015" name="Genome Announc.">
        <title>Expanding the biotechnology potential of lactobacilli through comparative genomics of 213 strains and associated genera.</title>
        <authorList>
            <person name="Sun Z."/>
            <person name="Harris H.M."/>
            <person name="McCann A."/>
            <person name="Guo C."/>
            <person name="Argimon S."/>
            <person name="Zhang W."/>
            <person name="Yang X."/>
            <person name="Jeffery I.B."/>
            <person name="Cooney J.C."/>
            <person name="Kagawa T.F."/>
            <person name="Liu W."/>
            <person name="Song Y."/>
            <person name="Salvetti E."/>
            <person name="Wrobel A."/>
            <person name="Rasinkangas P."/>
            <person name="Parkhill J."/>
            <person name="Rea M.C."/>
            <person name="O'Sullivan O."/>
            <person name="Ritari J."/>
            <person name="Douillard F.P."/>
            <person name="Paul Ross R."/>
            <person name="Yang R."/>
            <person name="Briner A.E."/>
            <person name="Felis G.E."/>
            <person name="de Vos W.M."/>
            <person name="Barrangou R."/>
            <person name="Klaenhammer T.R."/>
            <person name="Caufield P.W."/>
            <person name="Cui Y."/>
            <person name="Zhang H."/>
            <person name="O'Toole P.W."/>
        </authorList>
    </citation>
    <scope>NUCLEOTIDE SEQUENCE [LARGE SCALE GENOMIC DNA]</scope>
    <source>
        <strain evidence="3 4">DSM 7090</strain>
    </source>
</reference>
<protein>
    <submittedName>
        <fullName evidence="3">Ferrous iron transport protein B</fullName>
    </submittedName>
</protein>
<dbReference type="GeneID" id="84905084"/>
<feature type="transmembrane region" description="Helical" evidence="1">
    <location>
        <begin position="654"/>
        <end position="675"/>
    </location>
</feature>
<gene>
    <name evidence="3" type="ORF">IV60_GL001203</name>
</gene>
<feature type="transmembrane region" description="Helical" evidence="1">
    <location>
        <begin position="283"/>
        <end position="301"/>
    </location>
</feature>
<dbReference type="PANTHER" id="PTHR43185">
    <property type="entry name" value="FERROUS IRON TRANSPORT PROTEIN B"/>
    <property type="match status" value="1"/>
</dbReference>
<dbReference type="Gene3D" id="1.10.287.1770">
    <property type="match status" value="1"/>
</dbReference>
<dbReference type="Pfam" id="PF07664">
    <property type="entry name" value="FeoB_C"/>
    <property type="match status" value="1"/>
</dbReference>
<evidence type="ECO:0000256" key="1">
    <source>
        <dbReference type="SAM" id="Phobius"/>
    </source>
</evidence>
<organism evidence="3 4">
    <name type="scientific">Lancefieldella rimae</name>
    <dbReference type="NCBI Taxonomy" id="1383"/>
    <lineage>
        <taxon>Bacteria</taxon>
        <taxon>Bacillati</taxon>
        <taxon>Actinomycetota</taxon>
        <taxon>Coriobacteriia</taxon>
        <taxon>Coriobacteriales</taxon>
        <taxon>Atopobiaceae</taxon>
        <taxon>Lancefieldella</taxon>
    </lineage>
</organism>
<keyword evidence="4" id="KW-1185">Reference proteome</keyword>
<dbReference type="EMBL" id="JQCP01000003">
    <property type="protein sequence ID" value="KRO01954.1"/>
    <property type="molecule type" value="Genomic_DNA"/>
</dbReference>
<accession>A0ABR5Q0X7</accession>
<feature type="transmembrane region" description="Helical" evidence="1">
    <location>
        <begin position="778"/>
        <end position="801"/>
    </location>
</feature>
<sequence length="886" mass="95777">MSDKTIIGLAGNPNCGKTTLFNELTGSNGYVGNWPGVTVEKKQATWRVDKNVTFVDLPGIYSLSPYSPEETVSRDYIVNERPDAIINLLDVTNLERNLYLTTQVLEAGRPVVVGLNMIDLLKERGDVIDTKVLSEKLGVPVVEVSALHNTNVTELVQAAIKAGKKDIPAQGPKCFSPEVETALTKIAELIADVAPAALSRWYSIKVFERDASAIAPLGLSAEKSAQLEKVISAVEKSRDDDAESIITSDRYEWIAMVMEAAVKKAPKKLTRSEKIDRIVTNRILGLPIFIAVMTLVYFLAISTVGTAATDWVNDNLFGEGFHVFGIGDAEYKAAKAEFDEHHYGDTIDAYLDAAKEAGIDTDAAQAAVEAKEWDSEDIANFIEEASKKNVIATTTPLHDEDGNLIDTDDNPVRLDADGNPILAEGQVLKTAGGVTADGFKTAIEGSADEPEASSYGIWSPSIPDVVKGALESAGASPVVVGLIIDGIIGGVGSVLGFIPQMLVFFVLLSFLEDCGYMSRVAFVMDRVFRRFGLSGKSFIPLLISSGCGVPGVLSTRTIENEKDRRMTAMLTTMIPCSAKQPIIALVMGVLIGGSSNWWVAPMFYFMGVAAIIISAIMLKKTKPFSGEPAPFVMELPDYHWPSIRSWAMHVWERISAYIVKAGTIIFAAAVGVWALSNFGWATWDGGTGAFGFLPGFDGAPGDAMEYSLLKYIGEAVGVIFAPLGFSNWQSASASISALIAKENLVSTFGVLYGLGEASEKSVNMWSAFGNMFTDAGGVLHVGAMCAFVAFNMLDAPCFAAIGTIRRQMDSPKWFWFAIGYQCIFAWVVGLIINQLWELFVLGTFGVWTVIAFVLLAGILFQLFRPTPKWDKKDDKILSSLNVASAK</sequence>
<feature type="transmembrane region" description="Helical" evidence="1">
    <location>
        <begin position="487"/>
        <end position="511"/>
    </location>
</feature>
<feature type="domain" description="FeoB-type G" evidence="2">
    <location>
        <begin position="4"/>
        <end position="165"/>
    </location>
</feature>
<feature type="transmembrane region" description="Helical" evidence="1">
    <location>
        <begin position="813"/>
        <end position="832"/>
    </location>
</feature>
<keyword evidence="1" id="KW-0812">Transmembrane</keyword>
<proteinExistence type="predicted"/>
<evidence type="ECO:0000313" key="4">
    <source>
        <dbReference type="Proteomes" id="UP000051927"/>
    </source>
</evidence>
<dbReference type="CDD" id="cd01879">
    <property type="entry name" value="FeoB"/>
    <property type="match status" value="1"/>
</dbReference>
<dbReference type="RefSeq" id="WP_003150249.1">
    <property type="nucleotide sequence ID" value="NZ_JQCP01000003.1"/>
</dbReference>
<feature type="transmembrane region" description="Helical" evidence="1">
    <location>
        <begin position="597"/>
        <end position="618"/>
    </location>
</feature>
<dbReference type="InterPro" id="IPR050860">
    <property type="entry name" value="FeoB_GTPase"/>
</dbReference>
<dbReference type="Pfam" id="PF02421">
    <property type="entry name" value="FeoB_N"/>
    <property type="match status" value="1"/>
</dbReference>
<dbReference type="Pfam" id="PF07670">
    <property type="entry name" value="Gate"/>
    <property type="match status" value="2"/>
</dbReference>
<name>A0ABR5Q0X7_9ACTN</name>
<dbReference type="InterPro" id="IPR030389">
    <property type="entry name" value="G_FEOB_dom"/>
</dbReference>
<dbReference type="Proteomes" id="UP000051927">
    <property type="component" value="Unassembled WGS sequence"/>
</dbReference>
<dbReference type="Pfam" id="PF17910">
    <property type="entry name" value="FeoB_Cyto"/>
    <property type="match status" value="1"/>
</dbReference>
<dbReference type="Gene3D" id="3.40.50.300">
    <property type="entry name" value="P-loop containing nucleotide triphosphate hydrolases"/>
    <property type="match status" value="1"/>
</dbReference>
<keyword evidence="1" id="KW-1133">Transmembrane helix</keyword>
<feature type="transmembrane region" description="Helical" evidence="1">
    <location>
        <begin position="838"/>
        <end position="863"/>
    </location>
</feature>
<evidence type="ECO:0000259" key="2">
    <source>
        <dbReference type="PROSITE" id="PS51711"/>
    </source>
</evidence>
<dbReference type="PANTHER" id="PTHR43185:SF1">
    <property type="entry name" value="FE(2+) TRANSPORTER FEOB"/>
    <property type="match status" value="1"/>
</dbReference>
<keyword evidence="1" id="KW-0472">Membrane</keyword>
<feature type="transmembrane region" description="Helical" evidence="1">
    <location>
        <begin position="566"/>
        <end position="591"/>
    </location>
</feature>
<dbReference type="InterPro" id="IPR011642">
    <property type="entry name" value="Gate_dom"/>
</dbReference>
<dbReference type="InterPro" id="IPR027417">
    <property type="entry name" value="P-loop_NTPase"/>
</dbReference>
<dbReference type="SUPFAM" id="SSF52540">
    <property type="entry name" value="P-loop containing nucleoside triphosphate hydrolases"/>
    <property type="match status" value="1"/>
</dbReference>
<dbReference type="PROSITE" id="PS51711">
    <property type="entry name" value="G_FEOB"/>
    <property type="match status" value="1"/>
</dbReference>
<dbReference type="InterPro" id="IPR041069">
    <property type="entry name" value="FeoB_Cyto"/>
</dbReference>
<feature type="transmembrane region" description="Helical" evidence="1">
    <location>
        <begin position="531"/>
        <end position="554"/>
    </location>
</feature>
<evidence type="ECO:0000313" key="3">
    <source>
        <dbReference type="EMBL" id="KRO01954.1"/>
    </source>
</evidence>
<comment type="caution">
    <text evidence="3">The sequence shown here is derived from an EMBL/GenBank/DDBJ whole genome shotgun (WGS) entry which is preliminary data.</text>
</comment>
<dbReference type="InterPro" id="IPR011640">
    <property type="entry name" value="Fe2_transport_prot_B_C"/>
</dbReference>